<dbReference type="InterPro" id="IPR038721">
    <property type="entry name" value="IS701-like_DDE_dom"/>
</dbReference>
<reference evidence="2" key="2">
    <citation type="submission" date="2021-08" db="EMBL/GenBank/DDBJ databases">
        <authorList>
            <person name="Tani A."/>
            <person name="Ola A."/>
            <person name="Ogura Y."/>
            <person name="Katsura K."/>
            <person name="Hayashi T."/>
        </authorList>
    </citation>
    <scope>NUCLEOTIDE SEQUENCE</scope>
    <source>
        <strain evidence="2">DSM 19015</strain>
    </source>
</reference>
<sequence length="198" mass="21236">MSSATPVSTLELWYTTQWQAKQRIRPLFAAPSVAACADAFLDGLLGASAARPAGCGPRLLGARGQQTILDRTQWDAEALRDVVRDYVVETLASPDVALVIDASGFLKQAKASCGVGRQYTDSAGNFTNCQIGVFAALRFGSGLDLHRSLAVPRMEGGPFLDADPDPNLHVSWQPWGRRVELEDLINGKFSGANLSCLT</sequence>
<evidence type="ECO:0000313" key="3">
    <source>
        <dbReference type="Proteomes" id="UP001055125"/>
    </source>
</evidence>
<evidence type="ECO:0000313" key="2">
    <source>
        <dbReference type="EMBL" id="GJD97883.1"/>
    </source>
</evidence>
<name>A0ABQ4S428_9HYPH</name>
<comment type="caution">
    <text evidence="2">The sequence shown here is derived from an EMBL/GenBank/DDBJ whole genome shotgun (WGS) entry which is preliminary data.</text>
</comment>
<feature type="domain" description="Transposase IS701-like DDE" evidence="1">
    <location>
        <begin position="66"/>
        <end position="137"/>
    </location>
</feature>
<protein>
    <recommendedName>
        <fullName evidence="1">Transposase IS701-like DDE domain-containing protein</fullName>
    </recommendedName>
</protein>
<dbReference type="Proteomes" id="UP001055125">
    <property type="component" value="Unassembled WGS sequence"/>
</dbReference>
<organism evidence="2 3">
    <name type="scientific">Methylobacterium iners</name>
    <dbReference type="NCBI Taxonomy" id="418707"/>
    <lineage>
        <taxon>Bacteria</taxon>
        <taxon>Pseudomonadati</taxon>
        <taxon>Pseudomonadota</taxon>
        <taxon>Alphaproteobacteria</taxon>
        <taxon>Hyphomicrobiales</taxon>
        <taxon>Methylobacteriaceae</taxon>
        <taxon>Methylobacterium</taxon>
    </lineage>
</organism>
<gene>
    <name evidence="2" type="ORF">OCOJLMKI_5122</name>
</gene>
<dbReference type="EMBL" id="BPQP01000122">
    <property type="protein sequence ID" value="GJD97883.1"/>
    <property type="molecule type" value="Genomic_DNA"/>
</dbReference>
<keyword evidence="3" id="KW-1185">Reference proteome</keyword>
<accession>A0ABQ4S428</accession>
<evidence type="ECO:0000259" key="1">
    <source>
        <dbReference type="Pfam" id="PF13546"/>
    </source>
</evidence>
<dbReference type="Pfam" id="PF13546">
    <property type="entry name" value="DDE_5"/>
    <property type="match status" value="1"/>
</dbReference>
<reference evidence="2" key="1">
    <citation type="journal article" date="2021" name="Front. Microbiol.">
        <title>Comprehensive Comparative Genomics and Phenotyping of Methylobacterium Species.</title>
        <authorList>
            <person name="Alessa O."/>
            <person name="Ogura Y."/>
            <person name="Fujitani Y."/>
            <person name="Takami H."/>
            <person name="Hayashi T."/>
            <person name="Sahin N."/>
            <person name="Tani A."/>
        </authorList>
    </citation>
    <scope>NUCLEOTIDE SEQUENCE</scope>
    <source>
        <strain evidence="2">DSM 19015</strain>
    </source>
</reference>
<proteinExistence type="predicted"/>